<dbReference type="Pfam" id="PF13960">
    <property type="entry name" value="DUF4218"/>
    <property type="match status" value="1"/>
</dbReference>
<feature type="region of interest" description="Disordered" evidence="1">
    <location>
        <begin position="430"/>
        <end position="469"/>
    </location>
</feature>
<evidence type="ECO:0000313" key="4">
    <source>
        <dbReference type="EMBL" id="KAL0422088.1"/>
    </source>
</evidence>
<accession>A0AAW2UZI0</accession>
<feature type="domain" description="DUF4216" evidence="2">
    <location>
        <begin position="297"/>
        <end position="370"/>
    </location>
</feature>
<feature type="domain" description="DUF4218" evidence="3">
    <location>
        <begin position="31"/>
        <end position="144"/>
    </location>
</feature>
<evidence type="ECO:0000259" key="2">
    <source>
        <dbReference type="Pfam" id="PF13952"/>
    </source>
</evidence>
<proteinExistence type="predicted"/>
<reference evidence="4" key="2">
    <citation type="journal article" date="2024" name="Plant">
        <title>Genomic evolution and insights into agronomic trait innovations of Sesamum species.</title>
        <authorList>
            <person name="Miao H."/>
            <person name="Wang L."/>
            <person name="Qu L."/>
            <person name="Liu H."/>
            <person name="Sun Y."/>
            <person name="Le M."/>
            <person name="Wang Q."/>
            <person name="Wei S."/>
            <person name="Zheng Y."/>
            <person name="Lin W."/>
            <person name="Duan Y."/>
            <person name="Cao H."/>
            <person name="Xiong S."/>
            <person name="Wang X."/>
            <person name="Wei L."/>
            <person name="Li C."/>
            <person name="Ma Q."/>
            <person name="Ju M."/>
            <person name="Zhao R."/>
            <person name="Li G."/>
            <person name="Mu C."/>
            <person name="Tian Q."/>
            <person name="Mei H."/>
            <person name="Zhang T."/>
            <person name="Gao T."/>
            <person name="Zhang H."/>
        </authorList>
    </citation>
    <scope>NUCLEOTIDE SEQUENCE</scope>
    <source>
        <strain evidence="4">KEN1</strain>
    </source>
</reference>
<dbReference type="InterPro" id="IPR025452">
    <property type="entry name" value="DUF4218"/>
</dbReference>
<organism evidence="4">
    <name type="scientific">Sesamum latifolium</name>
    <dbReference type="NCBI Taxonomy" id="2727402"/>
    <lineage>
        <taxon>Eukaryota</taxon>
        <taxon>Viridiplantae</taxon>
        <taxon>Streptophyta</taxon>
        <taxon>Embryophyta</taxon>
        <taxon>Tracheophyta</taxon>
        <taxon>Spermatophyta</taxon>
        <taxon>Magnoliopsida</taxon>
        <taxon>eudicotyledons</taxon>
        <taxon>Gunneridae</taxon>
        <taxon>Pentapetalae</taxon>
        <taxon>asterids</taxon>
        <taxon>lamiids</taxon>
        <taxon>Lamiales</taxon>
        <taxon>Pedaliaceae</taxon>
        <taxon>Sesamum</taxon>
    </lineage>
</organism>
<reference evidence="4" key="1">
    <citation type="submission" date="2020-06" db="EMBL/GenBank/DDBJ databases">
        <authorList>
            <person name="Li T."/>
            <person name="Hu X."/>
            <person name="Zhang T."/>
            <person name="Song X."/>
            <person name="Zhang H."/>
            <person name="Dai N."/>
            <person name="Sheng W."/>
            <person name="Hou X."/>
            <person name="Wei L."/>
        </authorList>
    </citation>
    <scope>NUCLEOTIDE SEQUENCE</scope>
    <source>
        <strain evidence="4">KEN1</strain>
        <tissue evidence="4">Leaf</tissue>
    </source>
</reference>
<dbReference type="PANTHER" id="PTHR48258">
    <property type="entry name" value="DUF4218 DOMAIN-CONTAINING PROTEIN-RELATED"/>
    <property type="match status" value="1"/>
</dbReference>
<dbReference type="InterPro" id="IPR025312">
    <property type="entry name" value="DUF4216"/>
</dbReference>
<name>A0AAW2UZI0_9LAMI</name>
<dbReference type="AlphaFoldDB" id="A0AAW2UZI0"/>
<protein>
    <recommendedName>
        <fullName evidence="5">DUF4218 domain-containing protein</fullName>
    </recommendedName>
</protein>
<dbReference type="EMBL" id="JACGWN010000011">
    <property type="protein sequence ID" value="KAL0422088.1"/>
    <property type="molecule type" value="Genomic_DNA"/>
</dbReference>
<dbReference type="Pfam" id="PF13952">
    <property type="entry name" value="DUF4216"/>
    <property type="match status" value="1"/>
</dbReference>
<evidence type="ECO:0000259" key="3">
    <source>
        <dbReference type="Pfam" id="PF13960"/>
    </source>
</evidence>
<dbReference type="PANTHER" id="PTHR48258:SF4">
    <property type="entry name" value="DUF4216 DOMAIN-CONTAINING PROTEIN"/>
    <property type="match status" value="1"/>
</dbReference>
<evidence type="ECO:0000256" key="1">
    <source>
        <dbReference type="SAM" id="MobiDB-lite"/>
    </source>
</evidence>
<feature type="compositionally biased region" description="Acidic residues" evidence="1">
    <location>
        <begin position="443"/>
        <end position="469"/>
    </location>
</feature>
<evidence type="ECO:0008006" key="5">
    <source>
        <dbReference type="Google" id="ProtNLM"/>
    </source>
</evidence>
<gene>
    <name evidence="4" type="ORF">Slati_3231700</name>
</gene>
<comment type="caution">
    <text evidence="4">The sequence shown here is derived from an EMBL/GenBank/DDBJ whole genome shotgun (WGS) entry which is preliminary data.</text>
</comment>
<sequence length="469" mass="55539">MQKLIPIALREMLPEFVWSALMEVSLLFQVICSAMLDVEKVKELEDNVAVIMCNLEKIFPPAFFDLMEHLIVHLPYETRVGGPVQYRWMYPFKRFLHEIKKNVKNKMHVEASMCEVYIIEELNLFASYYFESHVTCKRRKPEQNTDLTSNEGKIQRSIFNYPGQPSGASKMRNLIDEERHTIETYVLCNCDEVFPYYQCFLNELYEKYATDDPIVDQLVSTDFKGWYKRRVEAEMNNIKDELLKSLYWGPRQLVTTWPCYSVNGYNFHIVSHNFGKPSMNYGVLADSDFYGMLEEIIQLDYPVLPDLHVVLFKCRWVDPSRGMNVHPRYHLVDKFKQVYQKDEPFILSQQAVQVYYTKYPSMTRDKYDWMTVCKTQANRMVDACWTDVPYQLEEIVNVPFVTTDNQTYDLHDSNGIVRFDDLFSPMQQEVGTSYSRDMRSNDEGDDDDDDSFEDYETDEESEEEYDYSY</sequence>